<dbReference type="GO" id="GO:0006357">
    <property type="term" value="P:regulation of transcription by RNA polymerase II"/>
    <property type="evidence" value="ECO:0007669"/>
    <property type="project" value="InterPro"/>
</dbReference>
<dbReference type="KEGG" id="pgr:PGTG_01532"/>
<dbReference type="GeneID" id="10547141"/>
<dbReference type="InterPro" id="IPR043198">
    <property type="entry name" value="Cyclin/Ssn8"/>
</dbReference>
<dbReference type="STRING" id="418459.E3JSG6"/>
<keyword evidence="2" id="KW-1185">Reference proteome</keyword>
<sequence>MVDKPNGEAEGALEIKLKELPSNVNVGPINNHPTQQEFQVLKQEILYYEDILLRTLCFDLACQVHPRVPHLGPAFEIVDCSQNGRSGQSQVDHQAAWGFINDSLMSPLCLVAKPELIAASAFLLAISHHLSKSPPSYPDQEGNHREPHNIEKNPVDFHCFLNHPPRDGPEEGLIQ</sequence>
<dbReference type="EMBL" id="DS178263">
    <property type="protein sequence ID" value="EFP74939.1"/>
    <property type="molecule type" value="Genomic_DNA"/>
</dbReference>
<evidence type="ECO:0000313" key="1">
    <source>
        <dbReference type="EMBL" id="EFP74939.1"/>
    </source>
</evidence>
<dbReference type="HOGENOM" id="CLU_1741438_0_0_1"/>
<proteinExistence type="predicted"/>
<dbReference type="InParanoid" id="E3JSG6"/>
<dbReference type="RefSeq" id="XP_003319358.1">
    <property type="nucleotide sequence ID" value="XM_003319310.1"/>
</dbReference>
<dbReference type="GO" id="GO:0016538">
    <property type="term" value="F:cyclin-dependent protein serine/threonine kinase regulator activity"/>
    <property type="evidence" value="ECO:0007669"/>
    <property type="project" value="InterPro"/>
</dbReference>
<dbReference type="VEuPathDB" id="FungiDB:PGTG_01532"/>
<reference evidence="2" key="2">
    <citation type="journal article" date="2011" name="Proc. Natl. Acad. Sci. U.S.A.">
        <title>Obligate biotrophy features unraveled by the genomic analysis of rust fungi.</title>
        <authorList>
            <person name="Duplessis S."/>
            <person name="Cuomo C.A."/>
            <person name="Lin Y.-C."/>
            <person name="Aerts A."/>
            <person name="Tisserant E."/>
            <person name="Veneault-Fourrey C."/>
            <person name="Joly D.L."/>
            <person name="Hacquard S."/>
            <person name="Amselem J."/>
            <person name="Cantarel B.L."/>
            <person name="Chiu R."/>
            <person name="Coutinho P.M."/>
            <person name="Feau N."/>
            <person name="Field M."/>
            <person name="Frey P."/>
            <person name="Gelhaye E."/>
            <person name="Goldberg J."/>
            <person name="Grabherr M.G."/>
            <person name="Kodira C.D."/>
            <person name="Kohler A."/>
            <person name="Kuees U."/>
            <person name="Lindquist E.A."/>
            <person name="Lucas S.M."/>
            <person name="Mago R."/>
            <person name="Mauceli E."/>
            <person name="Morin E."/>
            <person name="Murat C."/>
            <person name="Pangilinan J.L."/>
            <person name="Park R."/>
            <person name="Pearson M."/>
            <person name="Quesneville H."/>
            <person name="Rouhier N."/>
            <person name="Sakthikumar S."/>
            <person name="Salamov A.A."/>
            <person name="Schmutz J."/>
            <person name="Selles B."/>
            <person name="Shapiro H."/>
            <person name="Tanguay P."/>
            <person name="Tuskan G.A."/>
            <person name="Henrissat B."/>
            <person name="Van de Peer Y."/>
            <person name="Rouze P."/>
            <person name="Ellis J.G."/>
            <person name="Dodds P.N."/>
            <person name="Schein J.E."/>
            <person name="Zhong S."/>
            <person name="Hamelin R.C."/>
            <person name="Grigoriev I.V."/>
            <person name="Szabo L.J."/>
            <person name="Martin F."/>
        </authorList>
    </citation>
    <scope>NUCLEOTIDE SEQUENCE [LARGE SCALE GENOMIC DNA]</scope>
    <source>
        <strain evidence="2">CRL 75-36-700-3 / race SCCL</strain>
    </source>
</reference>
<dbReference type="Gene3D" id="1.10.472.10">
    <property type="entry name" value="Cyclin-like"/>
    <property type="match status" value="1"/>
</dbReference>
<accession>E3JSG6</accession>
<dbReference type="CDD" id="cd20546">
    <property type="entry name" value="CYCLIN_SpCG1C_ScCTK2-like_rpt2"/>
    <property type="match status" value="1"/>
</dbReference>
<dbReference type="PANTHER" id="PTHR10026">
    <property type="entry name" value="CYCLIN"/>
    <property type="match status" value="1"/>
</dbReference>
<dbReference type="InterPro" id="IPR036915">
    <property type="entry name" value="Cyclin-like_sf"/>
</dbReference>
<name>E3JSG6_PUCGT</name>
<dbReference type="Proteomes" id="UP000008783">
    <property type="component" value="Unassembled WGS sequence"/>
</dbReference>
<dbReference type="SUPFAM" id="SSF47954">
    <property type="entry name" value="Cyclin-like"/>
    <property type="match status" value="1"/>
</dbReference>
<dbReference type="AlphaFoldDB" id="E3JSG6"/>
<gene>
    <name evidence="1" type="ORF">PGTG_01532</name>
</gene>
<reference key="1">
    <citation type="submission" date="2007-01" db="EMBL/GenBank/DDBJ databases">
        <title>The Genome Sequence of Puccinia graminis f. sp. tritici Strain CRL 75-36-700-3.</title>
        <authorList>
            <consortium name="The Broad Institute Genome Sequencing Platform"/>
            <person name="Birren B."/>
            <person name="Lander E."/>
            <person name="Galagan J."/>
            <person name="Nusbaum C."/>
            <person name="Devon K."/>
            <person name="Cuomo C."/>
            <person name="Jaffe D."/>
            <person name="Butler J."/>
            <person name="Alvarez P."/>
            <person name="Gnerre S."/>
            <person name="Grabherr M."/>
            <person name="Mauceli E."/>
            <person name="Brockman W."/>
            <person name="Young S."/>
            <person name="LaButti K."/>
            <person name="Sykes S."/>
            <person name="DeCaprio D."/>
            <person name="Crawford M."/>
            <person name="Koehrsen M."/>
            <person name="Engels R."/>
            <person name="Montgomery P."/>
            <person name="Pearson M."/>
            <person name="Howarth C."/>
            <person name="Larson L."/>
            <person name="White J."/>
            <person name="Zeng Q."/>
            <person name="Kodira C."/>
            <person name="Yandava C."/>
            <person name="Alvarado L."/>
            <person name="O'Leary S."/>
            <person name="Szabo L."/>
            <person name="Dean R."/>
            <person name="Schein J."/>
        </authorList>
    </citation>
    <scope>NUCLEOTIDE SEQUENCE</scope>
    <source>
        <strain>CRL 75-36-700-3</strain>
    </source>
</reference>
<protein>
    <submittedName>
        <fullName evidence="1">Uncharacterized protein</fullName>
    </submittedName>
</protein>
<dbReference type="OrthoDB" id="25002at2759"/>
<organism evidence="1 2">
    <name type="scientific">Puccinia graminis f. sp. tritici (strain CRL 75-36-700-3 / race SCCL)</name>
    <name type="common">Black stem rust fungus</name>
    <dbReference type="NCBI Taxonomy" id="418459"/>
    <lineage>
        <taxon>Eukaryota</taxon>
        <taxon>Fungi</taxon>
        <taxon>Dikarya</taxon>
        <taxon>Basidiomycota</taxon>
        <taxon>Pucciniomycotina</taxon>
        <taxon>Pucciniomycetes</taxon>
        <taxon>Pucciniales</taxon>
        <taxon>Pucciniaceae</taxon>
        <taxon>Puccinia</taxon>
    </lineage>
</organism>
<evidence type="ECO:0000313" key="2">
    <source>
        <dbReference type="Proteomes" id="UP000008783"/>
    </source>
</evidence>